<reference evidence="3 4" key="1">
    <citation type="journal article" date="2018" name="G3 (Bethesda)">
        <title>Phylogenetic and Phylogenomic Definition of Rhizopus Species.</title>
        <authorList>
            <person name="Gryganskyi A.P."/>
            <person name="Golan J."/>
            <person name="Dolatabadi S."/>
            <person name="Mondo S."/>
            <person name="Robb S."/>
            <person name="Idnurm A."/>
            <person name="Muszewska A."/>
            <person name="Steczkiewicz K."/>
            <person name="Masonjones S."/>
            <person name="Liao H.L."/>
            <person name="Gajdeczka M.T."/>
            <person name="Anike F."/>
            <person name="Vuek A."/>
            <person name="Anishchenko I.M."/>
            <person name="Voigt K."/>
            <person name="de Hoog G.S."/>
            <person name="Smith M.E."/>
            <person name="Heitman J."/>
            <person name="Vilgalys R."/>
            <person name="Stajich J.E."/>
        </authorList>
    </citation>
    <scope>NUCLEOTIDE SEQUENCE [LARGE SCALE GENOMIC DNA]</scope>
    <source>
        <strain evidence="3 4">LSU 92-RS-03</strain>
    </source>
</reference>
<keyword evidence="3" id="KW-0808">Transferase</keyword>
<name>A0A367IKC9_RHIST</name>
<evidence type="ECO:0000313" key="4">
    <source>
        <dbReference type="Proteomes" id="UP000253551"/>
    </source>
</evidence>
<sequence length="155" mass="17518">MIGLGLVMIALGILTGYHTYCITTNTTTIEAWEKGRSLTFKGMGQIKNVKKPYDQGLYRNLKVVLGRYPLLWFLPISMVGTGIDFPVNMRRSNEEDLTEKDYSSTARLNRPLSVETYWSNIHHDTTLLKELPSHHTMPESSTSTSTFSSNNTTLI</sequence>
<dbReference type="PANTHER" id="PTHR12246">
    <property type="entry name" value="PALMITOYLTRANSFERASE ZDHHC16"/>
    <property type="match status" value="1"/>
</dbReference>
<dbReference type="AlphaFoldDB" id="A0A367IKC9"/>
<evidence type="ECO:0000256" key="1">
    <source>
        <dbReference type="SAM" id="MobiDB-lite"/>
    </source>
</evidence>
<dbReference type="OrthoDB" id="331948at2759"/>
<keyword evidence="2" id="KW-0732">Signal</keyword>
<dbReference type="InterPro" id="IPR039859">
    <property type="entry name" value="PFA4/ZDH16/20/ERF2-like"/>
</dbReference>
<evidence type="ECO:0000256" key="2">
    <source>
        <dbReference type="SAM" id="SignalP"/>
    </source>
</evidence>
<evidence type="ECO:0000313" key="3">
    <source>
        <dbReference type="EMBL" id="RCH77981.1"/>
    </source>
</evidence>
<dbReference type="GO" id="GO:0016409">
    <property type="term" value="F:palmitoyltransferase activity"/>
    <property type="evidence" value="ECO:0007669"/>
    <property type="project" value="InterPro"/>
</dbReference>
<proteinExistence type="predicted"/>
<comment type="caution">
    <text evidence="3">The sequence shown here is derived from an EMBL/GenBank/DDBJ whole genome shotgun (WGS) entry which is preliminary data.</text>
</comment>
<dbReference type="Proteomes" id="UP000253551">
    <property type="component" value="Unassembled WGS sequence"/>
</dbReference>
<accession>A0A367IKC9</accession>
<feature type="compositionally biased region" description="Low complexity" evidence="1">
    <location>
        <begin position="140"/>
        <end position="155"/>
    </location>
</feature>
<feature type="region of interest" description="Disordered" evidence="1">
    <location>
        <begin position="132"/>
        <end position="155"/>
    </location>
</feature>
<dbReference type="EMBL" id="PJQM01007578">
    <property type="protein sequence ID" value="RCH77981.1"/>
    <property type="molecule type" value="Genomic_DNA"/>
</dbReference>
<gene>
    <name evidence="3" type="primary">PFA4_3</name>
    <name evidence="3" type="ORF">CU098_006419</name>
</gene>
<organism evidence="3 4">
    <name type="scientific">Rhizopus stolonifer</name>
    <name type="common">Rhizopus nigricans</name>
    <dbReference type="NCBI Taxonomy" id="4846"/>
    <lineage>
        <taxon>Eukaryota</taxon>
        <taxon>Fungi</taxon>
        <taxon>Fungi incertae sedis</taxon>
        <taxon>Mucoromycota</taxon>
        <taxon>Mucoromycotina</taxon>
        <taxon>Mucoromycetes</taxon>
        <taxon>Mucorales</taxon>
        <taxon>Mucorineae</taxon>
        <taxon>Rhizopodaceae</taxon>
        <taxon>Rhizopus</taxon>
    </lineage>
</organism>
<dbReference type="STRING" id="4846.A0A367IKC9"/>
<feature type="signal peptide" evidence="2">
    <location>
        <begin position="1"/>
        <end position="19"/>
    </location>
</feature>
<protein>
    <submittedName>
        <fullName evidence="3">Palmitoyltransferase</fullName>
    </submittedName>
</protein>
<feature type="chain" id="PRO_5016942464" evidence="2">
    <location>
        <begin position="20"/>
        <end position="155"/>
    </location>
</feature>
<keyword evidence="4" id="KW-1185">Reference proteome</keyword>